<sequence>MQTVAFEPPEKKWSTPSMDSRDPKAVTSELLASRVEIRYRNGERNRLMVARMERWSKLNSVGKTRRCSSIRLGKINDPRRTRAVPGIFETSEVLIQARAGEDVHTGIRIVCEVAPATAVLERNSTRAQLGVRSNNVLQQLIDVSLKDERGFAAQSLRGVVSHTPLSYCSRPSSHLRPSRLGFDVCELSSARAIVPQKRMQVLDRVRCYDRIEEDHIGAVLHPFERVPETIALECLLHLHRPEERARIYLPTLVRRGLRAVELH</sequence>
<evidence type="ECO:0000313" key="3">
    <source>
        <dbReference type="Proteomes" id="UP000299102"/>
    </source>
</evidence>
<evidence type="ECO:0000313" key="2">
    <source>
        <dbReference type="EMBL" id="GBP13031.1"/>
    </source>
</evidence>
<comment type="caution">
    <text evidence="2">The sequence shown here is derived from an EMBL/GenBank/DDBJ whole genome shotgun (WGS) entry which is preliminary data.</text>
</comment>
<gene>
    <name evidence="2" type="ORF">EVAR_79361_1</name>
</gene>
<feature type="region of interest" description="Disordered" evidence="1">
    <location>
        <begin position="1"/>
        <end position="23"/>
    </location>
</feature>
<name>A0A4C1TIA4_EUMVA</name>
<feature type="compositionally biased region" description="Basic and acidic residues" evidence="1">
    <location>
        <begin position="8"/>
        <end position="23"/>
    </location>
</feature>
<protein>
    <submittedName>
        <fullName evidence="2">Uncharacterized protein</fullName>
    </submittedName>
</protein>
<dbReference type="Proteomes" id="UP000299102">
    <property type="component" value="Unassembled WGS sequence"/>
</dbReference>
<dbReference type="AlphaFoldDB" id="A0A4C1TIA4"/>
<dbReference type="EMBL" id="BGZK01000054">
    <property type="protein sequence ID" value="GBP13031.1"/>
    <property type="molecule type" value="Genomic_DNA"/>
</dbReference>
<reference evidence="2 3" key="1">
    <citation type="journal article" date="2019" name="Commun. Biol.">
        <title>The bagworm genome reveals a unique fibroin gene that provides high tensile strength.</title>
        <authorList>
            <person name="Kono N."/>
            <person name="Nakamura H."/>
            <person name="Ohtoshi R."/>
            <person name="Tomita M."/>
            <person name="Numata K."/>
            <person name="Arakawa K."/>
        </authorList>
    </citation>
    <scope>NUCLEOTIDE SEQUENCE [LARGE SCALE GENOMIC DNA]</scope>
</reference>
<proteinExistence type="predicted"/>
<organism evidence="2 3">
    <name type="scientific">Eumeta variegata</name>
    <name type="common">Bagworm moth</name>
    <name type="synonym">Eumeta japonica</name>
    <dbReference type="NCBI Taxonomy" id="151549"/>
    <lineage>
        <taxon>Eukaryota</taxon>
        <taxon>Metazoa</taxon>
        <taxon>Ecdysozoa</taxon>
        <taxon>Arthropoda</taxon>
        <taxon>Hexapoda</taxon>
        <taxon>Insecta</taxon>
        <taxon>Pterygota</taxon>
        <taxon>Neoptera</taxon>
        <taxon>Endopterygota</taxon>
        <taxon>Lepidoptera</taxon>
        <taxon>Glossata</taxon>
        <taxon>Ditrysia</taxon>
        <taxon>Tineoidea</taxon>
        <taxon>Psychidae</taxon>
        <taxon>Oiketicinae</taxon>
        <taxon>Eumeta</taxon>
    </lineage>
</organism>
<keyword evidence="3" id="KW-1185">Reference proteome</keyword>
<evidence type="ECO:0000256" key="1">
    <source>
        <dbReference type="SAM" id="MobiDB-lite"/>
    </source>
</evidence>
<accession>A0A4C1TIA4</accession>